<evidence type="ECO:0000259" key="3">
    <source>
        <dbReference type="Pfam" id="PF20736"/>
    </source>
</evidence>
<evidence type="ECO:0000313" key="7">
    <source>
        <dbReference type="Proteomes" id="UP000094869"/>
    </source>
</evidence>
<dbReference type="InterPro" id="IPR008928">
    <property type="entry name" value="6-hairpin_glycosidase_sf"/>
</dbReference>
<evidence type="ECO:0000313" key="6">
    <source>
        <dbReference type="Proteomes" id="UP000094271"/>
    </source>
</evidence>
<organism evidence="4 6">
    <name type="scientific">Eisenbergiella tayi</name>
    <dbReference type="NCBI Taxonomy" id="1432052"/>
    <lineage>
        <taxon>Bacteria</taxon>
        <taxon>Bacillati</taxon>
        <taxon>Bacillota</taxon>
        <taxon>Clostridia</taxon>
        <taxon>Lachnospirales</taxon>
        <taxon>Lachnospiraceae</taxon>
        <taxon>Eisenbergiella</taxon>
    </lineage>
</organism>
<dbReference type="EMBL" id="MEHA01000007">
    <property type="protein sequence ID" value="ODR52183.1"/>
    <property type="molecule type" value="Genomic_DNA"/>
</dbReference>
<dbReference type="AlphaFoldDB" id="A0A1E3UIS2"/>
<evidence type="ECO:0008006" key="8">
    <source>
        <dbReference type="Google" id="ProtNLM"/>
    </source>
</evidence>
<evidence type="ECO:0000259" key="1">
    <source>
        <dbReference type="Pfam" id="PF07944"/>
    </source>
</evidence>
<dbReference type="OrthoDB" id="9757939at2"/>
<dbReference type="Proteomes" id="UP000094869">
    <property type="component" value="Unassembled WGS sequence"/>
</dbReference>
<accession>A0A1E3UIS2</accession>
<comment type="caution">
    <text evidence="4">The sequence shown here is derived from an EMBL/GenBank/DDBJ whole genome shotgun (WGS) entry which is preliminary data.</text>
</comment>
<dbReference type="SUPFAM" id="SSF48208">
    <property type="entry name" value="Six-hairpin glycosidases"/>
    <property type="match status" value="1"/>
</dbReference>
<dbReference type="Proteomes" id="UP000094271">
    <property type="component" value="Unassembled WGS sequence"/>
</dbReference>
<evidence type="ECO:0000313" key="4">
    <source>
        <dbReference type="EMBL" id="ODR52183.1"/>
    </source>
</evidence>
<dbReference type="InterPro" id="IPR046780">
    <property type="entry name" value="aBig_2"/>
</dbReference>
<reference evidence="4 6" key="2">
    <citation type="submission" date="2016-08" db="EMBL/GenBank/DDBJ databases">
        <authorList>
            <person name="Seilhamer J.J."/>
        </authorList>
    </citation>
    <scope>NUCLEOTIDE SEQUENCE [LARGE SCALE GENOMIC DNA]</scope>
    <source>
        <strain evidence="4 6">NML150140-1</strain>
    </source>
</reference>
<dbReference type="GO" id="GO:0005975">
    <property type="term" value="P:carbohydrate metabolic process"/>
    <property type="evidence" value="ECO:0007669"/>
    <property type="project" value="InterPro"/>
</dbReference>
<feature type="domain" description="Atrophied bacterial Ig" evidence="2">
    <location>
        <begin position="17"/>
        <end position="89"/>
    </location>
</feature>
<evidence type="ECO:0000259" key="2">
    <source>
        <dbReference type="Pfam" id="PF20578"/>
    </source>
</evidence>
<dbReference type="PANTHER" id="PTHR31151">
    <property type="entry name" value="PROLINE-TRNA LIGASE (DUF1680)"/>
    <property type="match status" value="1"/>
</dbReference>
<dbReference type="InterPro" id="IPR012878">
    <property type="entry name" value="Beta-AFase-like_GH127_cat"/>
</dbReference>
<protein>
    <recommendedName>
        <fullName evidence="8">Non-reducing end beta-L-arabinofuranosidase</fullName>
    </recommendedName>
</protein>
<dbReference type="Pfam" id="PF07944">
    <property type="entry name" value="Beta-AFase-like_GH127_cat"/>
    <property type="match status" value="1"/>
</dbReference>
<feature type="domain" description="Non-reducing end beta-L-arabinofuranosidase-like GH127 middle" evidence="3">
    <location>
        <begin position="584"/>
        <end position="674"/>
    </location>
</feature>
<dbReference type="Pfam" id="PF20736">
    <property type="entry name" value="Glyco_hydro127M"/>
    <property type="match status" value="1"/>
</dbReference>
<dbReference type="PANTHER" id="PTHR31151:SF0">
    <property type="entry name" value="PROLINE-TRNA LIGASE (DUF1680)"/>
    <property type="match status" value="1"/>
</dbReference>
<reference evidence="5 7" key="1">
    <citation type="submission" date="2016-08" db="EMBL/GenBank/DDBJ databases">
        <title>Characterization of Isolates of Eisenbergiella tayi Derived from Blood Cultures, Using Whole Genome Sequencing.</title>
        <authorList>
            <person name="Bernier A.-M."/>
            <person name="Burdz T."/>
            <person name="Wiebe D."/>
            <person name="Bernard K."/>
        </authorList>
    </citation>
    <scope>NUCLEOTIDE SEQUENCE [LARGE SCALE GENOMIC DNA]</scope>
    <source>
        <strain evidence="5 7">NML120146</strain>
    </source>
</reference>
<name>A0A1E3UIS2_9FIRM</name>
<keyword evidence="7" id="KW-1185">Reference proteome</keyword>
<dbReference type="RefSeq" id="WP_069410072.1">
    <property type="nucleotide sequence ID" value="NZ_DBFYTW010000421.1"/>
</dbReference>
<feature type="domain" description="Non-reducing end beta-L-arabinofuranosidase-like GH127 catalytic" evidence="1">
    <location>
        <begin position="198"/>
        <end position="572"/>
    </location>
</feature>
<dbReference type="EMBL" id="MEHD01000025">
    <property type="protein sequence ID" value="ODR54725.1"/>
    <property type="molecule type" value="Genomic_DNA"/>
</dbReference>
<dbReference type="Pfam" id="PF20578">
    <property type="entry name" value="aBig_2"/>
    <property type="match status" value="1"/>
</dbReference>
<proteinExistence type="predicted"/>
<gene>
    <name evidence="4" type="ORF">BEI59_11790</name>
    <name evidence="5" type="ORF">BEI63_17485</name>
</gene>
<dbReference type="InterPro" id="IPR049046">
    <property type="entry name" value="Beta-AFase-like_GH127_middle"/>
</dbReference>
<evidence type="ECO:0000313" key="5">
    <source>
        <dbReference type="EMBL" id="ODR54725.1"/>
    </source>
</evidence>
<sequence>MTDREIVRQDMEGLYLGNLGTVEFDLELPENGIHGSKISWHSDNLNLMDHSGHIFRPSYGRGNREVTLTACFRYGEYEDERSYTVTILEENNRIEVADIYPVRQVAVKGETVCLPCACAVKTKDGRVIAHFVDWDRGLVHCWEQPGCYKVHGRLKDTAIPVNGCVEVWDEKDGDIAAVPVKKIKCCADDTSLLPGNDFYNAQERMHSYLLHTDEDQWLYNFRCAAGLSTREASPMTGWDSPEGLLRGHSTGHYLSALALCYHATGDEEILNKAVYMTDALWECQEAFGKKEGYHKGFLSAYSEEQFDLLEKYTPYPKIWAPYYTLHKILAGLIDLYNLAGIQKAAEIAEGIGDWVYGRLVALAHEQRVRMWSIYIAGEYGGMNESMAELYRITGKKEFLEAARCFDNDRLFYPLEQGLDALDGMHANQHIPQIIGAVKMYEMTGEKRYYTIASLFWKIVTQSHMYAIGGTGESEMFHEAGNISGLLTKSTSESCATYNMLKLTGELYQYRPDAVYMDYYERAVYNHILSSCDHQPTSGSTYFLSMRPRAVKSFDLTENSCCHGTGLESHFKYVENIFAIDKEAVFINLFIPSVLSLPENKLEVTVKTVEENPGRIFVQIKAEGRQIFKIRRPYWAEGKPEILVNGERYETQLQEGYLVFDEMWGGSTEIEINWPCSLRYEEAPDRKNYFTVFFGPYILAALTEQEERVVLHAGKAEEDFEREASRPLAFRSRETGCLFIPLEKVWKEEYQVYMKKA</sequence>